<accession>A0A3M0BN16</accession>
<feature type="transmembrane region" description="Helical" evidence="1">
    <location>
        <begin position="5"/>
        <end position="23"/>
    </location>
</feature>
<organism evidence="2 3">
    <name type="scientific">Hydrogenothermus marinus</name>
    <dbReference type="NCBI Taxonomy" id="133270"/>
    <lineage>
        <taxon>Bacteria</taxon>
        <taxon>Pseudomonadati</taxon>
        <taxon>Aquificota</taxon>
        <taxon>Aquificia</taxon>
        <taxon>Aquificales</taxon>
        <taxon>Hydrogenothermaceae</taxon>
        <taxon>Hydrogenothermus</taxon>
    </lineage>
</organism>
<evidence type="ECO:0000313" key="3">
    <source>
        <dbReference type="Proteomes" id="UP000280842"/>
    </source>
</evidence>
<keyword evidence="1" id="KW-1133">Transmembrane helix</keyword>
<evidence type="ECO:0000256" key="1">
    <source>
        <dbReference type="SAM" id="Phobius"/>
    </source>
</evidence>
<protein>
    <recommendedName>
        <fullName evidence="4">Tetratricopeptide repeat protein</fullName>
    </recommendedName>
</protein>
<comment type="caution">
    <text evidence="2">The sequence shown here is derived from an EMBL/GenBank/DDBJ whole genome shotgun (WGS) entry which is preliminary data.</text>
</comment>
<dbReference type="InterPro" id="IPR011990">
    <property type="entry name" value="TPR-like_helical_dom_sf"/>
</dbReference>
<feature type="transmembrane region" description="Helical" evidence="1">
    <location>
        <begin position="63"/>
        <end position="87"/>
    </location>
</feature>
<dbReference type="Proteomes" id="UP000280842">
    <property type="component" value="Unassembled WGS sequence"/>
</dbReference>
<evidence type="ECO:0008006" key="4">
    <source>
        <dbReference type="Google" id="ProtNLM"/>
    </source>
</evidence>
<name>A0A3M0BN16_9AQUI</name>
<dbReference type="OrthoDB" id="11376at2"/>
<dbReference type="SUPFAM" id="SSF81901">
    <property type="entry name" value="HCP-like"/>
    <property type="match status" value="1"/>
</dbReference>
<gene>
    <name evidence="2" type="ORF">CLV39_0279</name>
</gene>
<keyword evidence="3" id="KW-1185">Reference proteome</keyword>
<proteinExistence type="predicted"/>
<keyword evidence="1" id="KW-0812">Transmembrane</keyword>
<sequence>MQKEYIYFSIFFEIVGMANFLIFDNIFSIYVYIIFHLIASFFISLVLTPIFAIKLKKQKVKIIILLTTFIFITSVIGIILSIIYVLFYKTSKKKNLNIDILETEDLEEHIPIIKRRLGEGSLQNFNKNLPEHIKLNILSLQKRLKYPNKGVILKEAFSDNNDEIRLLAFSIFSKEEDNINKNIFELQKKLENVNSKEEKADIYKNIAVLYWESIFLGIVDEELKNYYLDLSKEYFLKALSLKQDPEIKFYLGRIALLEKDYKLAEEYLSKAYELGNRKVIPYLMEIYYEKKDFKKIFNLVKNIDLYSIHPNFYFNYKVWSEDEI</sequence>
<dbReference type="EMBL" id="REFO01000010">
    <property type="protein sequence ID" value="RMA97659.1"/>
    <property type="molecule type" value="Genomic_DNA"/>
</dbReference>
<dbReference type="RefSeq" id="WP_121922434.1">
    <property type="nucleotide sequence ID" value="NZ_REFO01000010.1"/>
</dbReference>
<reference evidence="2 3" key="1">
    <citation type="submission" date="2018-10" db="EMBL/GenBank/DDBJ databases">
        <title>Genomic Encyclopedia of Archaeal and Bacterial Type Strains, Phase II (KMG-II): from individual species to whole genera.</title>
        <authorList>
            <person name="Goeker M."/>
        </authorList>
    </citation>
    <scope>NUCLEOTIDE SEQUENCE [LARGE SCALE GENOMIC DNA]</scope>
    <source>
        <strain evidence="2 3">VM1</strain>
    </source>
</reference>
<keyword evidence="1" id="KW-0472">Membrane</keyword>
<evidence type="ECO:0000313" key="2">
    <source>
        <dbReference type="EMBL" id="RMA97659.1"/>
    </source>
</evidence>
<dbReference type="Gene3D" id="1.25.40.10">
    <property type="entry name" value="Tetratricopeptide repeat domain"/>
    <property type="match status" value="1"/>
</dbReference>
<dbReference type="AlphaFoldDB" id="A0A3M0BN16"/>
<feature type="transmembrane region" description="Helical" evidence="1">
    <location>
        <begin position="29"/>
        <end position="51"/>
    </location>
</feature>